<reference evidence="2 3" key="1">
    <citation type="submission" date="2019-09" db="EMBL/GenBank/DDBJ databases">
        <authorList>
            <person name="Duangmal K."/>
            <person name="Teo W.F.A."/>
            <person name="Lipun K."/>
        </authorList>
    </citation>
    <scope>NUCLEOTIDE SEQUENCE [LARGE SCALE GENOMIC DNA]</scope>
    <source>
        <strain evidence="2 3">K1PN6</strain>
    </source>
</reference>
<proteinExistence type="predicted"/>
<evidence type="ECO:0000313" key="3">
    <source>
        <dbReference type="Proteomes" id="UP000373149"/>
    </source>
</evidence>
<feature type="region of interest" description="Disordered" evidence="1">
    <location>
        <begin position="1"/>
        <end position="67"/>
    </location>
</feature>
<keyword evidence="3" id="KW-1185">Reference proteome</keyword>
<dbReference type="AlphaFoldDB" id="A0A5N8X0E2"/>
<dbReference type="Proteomes" id="UP000373149">
    <property type="component" value="Unassembled WGS sequence"/>
</dbReference>
<organism evidence="2 3">
    <name type="scientific">Streptomyces acidicola</name>
    <dbReference type="NCBI Taxonomy" id="2596892"/>
    <lineage>
        <taxon>Bacteria</taxon>
        <taxon>Bacillati</taxon>
        <taxon>Actinomycetota</taxon>
        <taxon>Actinomycetes</taxon>
        <taxon>Kitasatosporales</taxon>
        <taxon>Streptomycetaceae</taxon>
        <taxon>Streptomyces</taxon>
    </lineage>
</organism>
<gene>
    <name evidence="2" type="ORF">FPZ41_32835</name>
</gene>
<name>A0A5N8X0E2_9ACTN</name>
<dbReference type="EMBL" id="VMNX01000171">
    <property type="protein sequence ID" value="MPY53093.1"/>
    <property type="molecule type" value="Genomic_DNA"/>
</dbReference>
<evidence type="ECO:0000256" key="1">
    <source>
        <dbReference type="SAM" id="MobiDB-lite"/>
    </source>
</evidence>
<accession>A0A5N8X0E2</accession>
<comment type="caution">
    <text evidence="2">The sequence shown here is derived from an EMBL/GenBank/DDBJ whole genome shotgun (WGS) entry which is preliminary data.</text>
</comment>
<evidence type="ECO:0000313" key="2">
    <source>
        <dbReference type="EMBL" id="MPY53093.1"/>
    </source>
</evidence>
<protein>
    <submittedName>
        <fullName evidence="2">Uncharacterized protein</fullName>
    </submittedName>
</protein>
<feature type="compositionally biased region" description="Basic residues" evidence="1">
    <location>
        <begin position="1"/>
        <end position="10"/>
    </location>
</feature>
<sequence>MVRPPRRGTGIRRAAGGRCPACGTPMSLAPEEGPARWCRTPSRPEENPTPEPAVRTTPVRPDRSPAT</sequence>